<reference evidence="1 2" key="1">
    <citation type="submission" date="2020-06" db="EMBL/GenBank/DDBJ databases">
        <title>Transcriptomic and genomic resources for Thalictrum thalictroides and T. hernandezii: Facilitating candidate gene discovery in an emerging model plant lineage.</title>
        <authorList>
            <person name="Arias T."/>
            <person name="Riano-Pachon D.M."/>
            <person name="Di Stilio V.S."/>
        </authorList>
    </citation>
    <scope>NUCLEOTIDE SEQUENCE [LARGE SCALE GENOMIC DNA]</scope>
    <source>
        <strain evidence="2">cv. WT478/WT964</strain>
        <tissue evidence="1">Leaves</tissue>
    </source>
</reference>
<proteinExistence type="predicted"/>
<comment type="caution">
    <text evidence="1">The sequence shown here is derived from an EMBL/GenBank/DDBJ whole genome shotgun (WGS) entry which is preliminary data.</text>
</comment>
<dbReference type="EMBL" id="JABWDY010039621">
    <property type="protein sequence ID" value="KAF5178767.1"/>
    <property type="molecule type" value="Genomic_DNA"/>
</dbReference>
<dbReference type="Proteomes" id="UP000554482">
    <property type="component" value="Unassembled WGS sequence"/>
</dbReference>
<evidence type="ECO:0000313" key="2">
    <source>
        <dbReference type="Proteomes" id="UP000554482"/>
    </source>
</evidence>
<name>A0A7J6V1S2_THATH</name>
<dbReference type="OrthoDB" id="1916329at2759"/>
<gene>
    <name evidence="1" type="ORF">FRX31_031642</name>
</gene>
<keyword evidence="2" id="KW-1185">Reference proteome</keyword>
<organism evidence="1 2">
    <name type="scientific">Thalictrum thalictroides</name>
    <name type="common">Rue-anemone</name>
    <name type="synonym">Anemone thalictroides</name>
    <dbReference type="NCBI Taxonomy" id="46969"/>
    <lineage>
        <taxon>Eukaryota</taxon>
        <taxon>Viridiplantae</taxon>
        <taxon>Streptophyta</taxon>
        <taxon>Embryophyta</taxon>
        <taxon>Tracheophyta</taxon>
        <taxon>Spermatophyta</taxon>
        <taxon>Magnoliopsida</taxon>
        <taxon>Ranunculales</taxon>
        <taxon>Ranunculaceae</taxon>
        <taxon>Thalictroideae</taxon>
        <taxon>Thalictrum</taxon>
    </lineage>
</organism>
<protein>
    <submittedName>
        <fullName evidence="1">Uncharacterized protein</fullName>
    </submittedName>
</protein>
<dbReference type="AlphaFoldDB" id="A0A7J6V1S2"/>
<evidence type="ECO:0000313" key="1">
    <source>
        <dbReference type="EMBL" id="KAF5178767.1"/>
    </source>
</evidence>
<accession>A0A7J6V1S2</accession>
<sequence length="128" mass="14213">MTNKIKSNKKSLCEKTMQIAVNIFRVSSLSLAKKSLGTSAAGLPRLIPGDHESGRIIEIDSVSQGNEQLRSQEAVNSSMPSSYLLNPNVDGRASDYIQRFHEKNRIHSTNLKVSSYILPPPPPLIKYY</sequence>